<sequence length="389" mass="41034">MSDFAIKADRFVLPGVLRGAGYLSVHDGTFGAWTAEAPAGYEIVDRTGSWVAPGYVDTHIHGFVDRDVMDCDPDGIDEASLALAKKGTTSWVPTTLTQPAGQIESACASVSEAAERRGEDFPGARIEGIYLEGPFFTAEHAGAQNPDNMCDPSVELLCSWQEAAHGLICKSAIAPERAGSERYCASLKAMGVAVALGHSSATCEEGLAAVAAGASLFVHVYNGMSGHHHREPGLVTAAMISRGTYAELICDGMHVTPAAIDALVRAKGWEHVCVISDCLRCGGMPDGDYTLGDFPVRLQGGIARLVQKDGSLGNIAGSSATLAQEVRNLVEWGIVTPEQAIRMATEVPARSAGIDDVCGQMLPGRAADFNVLTQDLSVQETYLDGRLVR</sequence>
<dbReference type="GO" id="GO:0006046">
    <property type="term" value="P:N-acetylglucosamine catabolic process"/>
    <property type="evidence" value="ECO:0007669"/>
    <property type="project" value="TreeGrafter"/>
</dbReference>
<dbReference type="EMBL" id="FOGP01000001">
    <property type="protein sequence ID" value="SER31089.1"/>
    <property type="molecule type" value="Genomic_DNA"/>
</dbReference>
<dbReference type="InterPro" id="IPR006680">
    <property type="entry name" value="Amidohydro-rel"/>
</dbReference>
<name>A0A1H9N5Z1_9ACTN</name>
<dbReference type="EMBL" id="FNWT01000001">
    <property type="protein sequence ID" value="SEH37859.1"/>
    <property type="molecule type" value="Genomic_DNA"/>
</dbReference>
<reference evidence="12 13" key="2">
    <citation type="submission" date="2016-10" db="EMBL/GenBank/DDBJ databases">
        <authorList>
            <person name="Varghese N."/>
            <person name="Submissions S."/>
        </authorList>
    </citation>
    <scope>NUCLEOTIDE SEQUENCE [LARGE SCALE GENOMIC DNA]</scope>
    <source>
        <strain evidence="12">KHGC19</strain>
        <strain evidence="10 13">WCP15</strain>
    </source>
</reference>
<evidence type="ECO:0000313" key="12">
    <source>
        <dbReference type="Proteomes" id="UP000199128"/>
    </source>
</evidence>
<feature type="binding site" evidence="7">
    <location>
        <begin position="315"/>
        <end position="317"/>
    </location>
    <ligand>
        <name>substrate</name>
    </ligand>
</feature>
<evidence type="ECO:0000259" key="9">
    <source>
        <dbReference type="Pfam" id="PF01979"/>
    </source>
</evidence>
<feature type="binding site" evidence="8">
    <location>
        <position position="219"/>
    </location>
    <ligand>
        <name>Zn(2+)</name>
        <dbReference type="ChEBI" id="CHEBI:29105"/>
    </ligand>
</feature>
<evidence type="ECO:0000256" key="3">
    <source>
        <dbReference type="ARBA" id="ARBA00022801"/>
    </source>
</evidence>
<dbReference type="SUPFAM" id="SSF51338">
    <property type="entry name" value="Composite domain of metallo-dependent hydrolases"/>
    <property type="match status" value="1"/>
</dbReference>
<feature type="binding site" evidence="8">
    <location>
        <position position="198"/>
    </location>
    <ligand>
        <name>Zn(2+)</name>
        <dbReference type="ChEBI" id="CHEBI:29105"/>
    </ligand>
</feature>
<feature type="binding site" evidence="7">
    <location>
        <position position="254"/>
    </location>
    <ligand>
        <name>substrate</name>
    </ligand>
</feature>
<reference evidence="11" key="1">
    <citation type="submission" date="2016-10" db="EMBL/GenBank/DDBJ databases">
        <authorList>
            <person name="de Groot N.N."/>
        </authorList>
    </citation>
    <scope>NUCLEOTIDE SEQUENCE [LARGE SCALE GENOMIC DNA]</scope>
    <source>
        <strain evidence="11">KHGC19</strain>
    </source>
</reference>
<dbReference type="Proteomes" id="UP000199128">
    <property type="component" value="Unassembled WGS sequence"/>
</dbReference>
<evidence type="ECO:0000256" key="8">
    <source>
        <dbReference type="PIRSR" id="PIRSR038994-3"/>
    </source>
</evidence>
<accession>A0A1H9N5Z1</accession>
<dbReference type="Gene3D" id="2.30.40.10">
    <property type="entry name" value="Urease, subunit C, domain 1"/>
    <property type="match status" value="1"/>
</dbReference>
<keyword evidence="2 8" id="KW-0479">Metal-binding</keyword>
<proteinExistence type="inferred from homology"/>
<evidence type="ECO:0000313" key="10">
    <source>
        <dbReference type="EMBL" id="SEH37859.1"/>
    </source>
</evidence>
<dbReference type="Gene3D" id="3.20.20.140">
    <property type="entry name" value="Metal-dependent hydrolases"/>
    <property type="match status" value="1"/>
</dbReference>
<dbReference type="RefSeq" id="WP_078686429.1">
    <property type="nucleotide sequence ID" value="NZ_FNWT01000001.1"/>
</dbReference>
<dbReference type="SUPFAM" id="SSF51556">
    <property type="entry name" value="Metallo-dependent hydrolases"/>
    <property type="match status" value="1"/>
</dbReference>
<feature type="binding site" evidence="8">
    <location>
        <position position="132"/>
    </location>
    <ligand>
        <name>Zn(2+)</name>
        <dbReference type="ChEBI" id="CHEBI:29105"/>
    </ligand>
</feature>
<dbReference type="PIRSF" id="PIRSF038994">
    <property type="entry name" value="NagA"/>
    <property type="match status" value="1"/>
</dbReference>
<dbReference type="InterPro" id="IPR032466">
    <property type="entry name" value="Metal_Hydrolase"/>
</dbReference>
<protein>
    <submittedName>
        <fullName evidence="11">N-acetylglucosamine 6-phosphate deacetylase</fullName>
    </submittedName>
</protein>
<dbReference type="PANTHER" id="PTHR11113:SF14">
    <property type="entry name" value="N-ACETYLGLUCOSAMINE-6-PHOSPHATE DEACETYLASE"/>
    <property type="match status" value="1"/>
</dbReference>
<dbReference type="GO" id="GO:0008448">
    <property type="term" value="F:N-acetylglucosamine-6-phosphate deacetylase activity"/>
    <property type="evidence" value="ECO:0007669"/>
    <property type="project" value="InterPro"/>
</dbReference>
<evidence type="ECO:0000313" key="11">
    <source>
        <dbReference type="EMBL" id="SER31089.1"/>
    </source>
</evidence>
<dbReference type="InterPro" id="IPR011059">
    <property type="entry name" value="Metal-dep_hydrolase_composite"/>
</dbReference>
<dbReference type="Proteomes" id="UP000199135">
    <property type="component" value="Unassembled WGS sequence"/>
</dbReference>
<evidence type="ECO:0000256" key="6">
    <source>
        <dbReference type="PIRSR" id="PIRSR038994-1"/>
    </source>
</evidence>
<keyword evidence="4 5" id="KW-0119">Carbohydrate metabolism</keyword>
<feature type="binding site" evidence="7">
    <location>
        <position position="230"/>
    </location>
    <ligand>
        <name>substrate</name>
    </ligand>
</feature>
<dbReference type="Pfam" id="PF01979">
    <property type="entry name" value="Amidohydro_1"/>
    <property type="match status" value="1"/>
</dbReference>
<dbReference type="AlphaFoldDB" id="A0A1H9N5Z1"/>
<dbReference type="InterPro" id="IPR003764">
    <property type="entry name" value="GlcNAc_6-P_deAcase"/>
</dbReference>
<dbReference type="PANTHER" id="PTHR11113">
    <property type="entry name" value="N-ACETYLGLUCOSAMINE-6-PHOSPHATE DEACETYLASE"/>
    <property type="match status" value="1"/>
</dbReference>
<evidence type="ECO:0000313" key="13">
    <source>
        <dbReference type="Proteomes" id="UP000199135"/>
    </source>
</evidence>
<keyword evidence="13" id="KW-1185">Reference proteome</keyword>
<feature type="binding site" evidence="7">
    <location>
        <begin position="222"/>
        <end position="223"/>
    </location>
    <ligand>
        <name>substrate</name>
    </ligand>
</feature>
<evidence type="ECO:0000256" key="2">
    <source>
        <dbReference type="ARBA" id="ARBA00022723"/>
    </source>
</evidence>
<feature type="binding site" evidence="7">
    <location>
        <position position="143"/>
    </location>
    <ligand>
        <name>substrate</name>
    </ligand>
</feature>
<comment type="similarity">
    <text evidence="1 5">Belongs to the metallo-dependent hydrolases superfamily. NagA family.</text>
</comment>
<dbReference type="GO" id="GO:0046872">
    <property type="term" value="F:metal ion binding"/>
    <property type="evidence" value="ECO:0007669"/>
    <property type="project" value="UniProtKB-KW"/>
</dbReference>
<evidence type="ECO:0000256" key="7">
    <source>
        <dbReference type="PIRSR" id="PIRSR038994-2"/>
    </source>
</evidence>
<evidence type="ECO:0000256" key="1">
    <source>
        <dbReference type="ARBA" id="ARBA00010716"/>
    </source>
</evidence>
<evidence type="ECO:0000256" key="4">
    <source>
        <dbReference type="ARBA" id="ARBA00023277"/>
    </source>
</evidence>
<keyword evidence="3 5" id="KW-0378">Hydrolase</keyword>
<organism evidence="11 12">
    <name type="scientific">Parafannyhessea umbonata</name>
    <dbReference type="NCBI Taxonomy" id="604330"/>
    <lineage>
        <taxon>Bacteria</taxon>
        <taxon>Bacillati</taxon>
        <taxon>Actinomycetota</taxon>
        <taxon>Coriobacteriia</taxon>
        <taxon>Coriobacteriales</taxon>
        <taxon>Atopobiaceae</taxon>
        <taxon>Parafannyhessea</taxon>
    </lineage>
</organism>
<feature type="active site" description="Proton donor/acceptor" evidence="6">
    <location>
        <position position="277"/>
    </location>
</feature>
<comment type="cofactor">
    <cofactor evidence="8">
        <name>a divalent metal cation</name>
        <dbReference type="ChEBI" id="CHEBI:60240"/>
    </cofactor>
    <text evidence="8">Binds 1 divalent metal cation per subunit.</text>
</comment>
<feature type="domain" description="Amidohydrolase-related" evidence="9">
    <location>
        <begin position="51"/>
        <end position="388"/>
    </location>
</feature>
<gene>
    <name evidence="11" type="ORF">SAMN05216446_0205</name>
    <name evidence="10" type="ORF">SAMN05216447_101198</name>
</gene>
<dbReference type="CDD" id="cd00854">
    <property type="entry name" value="NagA"/>
    <property type="match status" value="1"/>
</dbReference>
<evidence type="ECO:0000256" key="5">
    <source>
        <dbReference type="PIRNR" id="PIRNR038994"/>
    </source>
</evidence>
<dbReference type="NCBIfam" id="TIGR00221">
    <property type="entry name" value="nagA"/>
    <property type="match status" value="1"/>
</dbReference>